<dbReference type="RefSeq" id="XP_007829989.1">
    <property type="nucleotide sequence ID" value="XM_007831798.1"/>
</dbReference>
<dbReference type="SUPFAM" id="SSF49785">
    <property type="entry name" value="Galactose-binding domain-like"/>
    <property type="match status" value="1"/>
</dbReference>
<dbReference type="eggNOG" id="ENOG502QZDY">
    <property type="taxonomic scope" value="Eukaryota"/>
</dbReference>
<dbReference type="OrthoDB" id="416441at2759"/>
<sequence length="616" mass="69258">MPNSLQNLHTVEEDHENGLVFEKNVDIPLKASDLPIRCNVYRPLDSGPEKQYPVLVTYGPYGKDIWYGEYVKTFDHTILVALQLTSPSSFHAKSYSEVLDEQKSRYAAWETPEPVFWTRNGYAVVRADERGLGQSPGLLDTMSRGTSECFNDVVEWAASQPWSSGKVGLLGVSYYAGSQWRVAARKPKGLAAIIPWEGMSDYYRDRCRHGGIFSNNFINFWWNRQVVTNQYGRPGRAAANWGEDTIEGDLSEEELLANRQDQNIDNEINRFRDDEYYASKDFDLSDIDIPVLSVANWGGILLHLRGNVQGYLGVSSKDKFLRFIVGRHDLPFYYKEEVEIQKSFLDAYLKGNDSAGWSSGKVAPVSICLRQGDVGFNNPEAEKRFSRREESEWPIARTQYTKYLLSADAGLSKDMTPQPVSKVSYKALGSLQQPSLVQFTTAQFDETTEITGHVTAHLNVSVDSSASPLPERQDIDIFVTLRHISPQGAEVFYTGSSGDNVPVCKGWLRVSLRKVNADHPQHRHYLPYRQYFSTDVQPVINGHVYAVDVELWPTNVVIDKGGKLIFEVSSGDTQGSGLFQHTNPKDRSKSVFGGQNSLHFGPGVENYITLPIIPPK</sequence>
<dbReference type="GO" id="GO:0008239">
    <property type="term" value="F:dipeptidyl-peptidase activity"/>
    <property type="evidence" value="ECO:0007669"/>
    <property type="project" value="InterPro"/>
</dbReference>
<dbReference type="InterPro" id="IPR050585">
    <property type="entry name" value="Xaa-Pro_dipeptidyl-ppase/CocE"/>
</dbReference>
<dbReference type="Gene3D" id="1.10.3020.20">
    <property type="match status" value="1"/>
</dbReference>
<keyword evidence="1" id="KW-0378">Hydrolase</keyword>
<dbReference type="SUPFAM" id="SSF53474">
    <property type="entry name" value="alpha/beta-Hydrolases"/>
    <property type="match status" value="1"/>
</dbReference>
<feature type="domain" description="Xaa-Pro dipeptidyl-peptidase C-terminal" evidence="2">
    <location>
        <begin position="342"/>
        <end position="609"/>
    </location>
</feature>
<dbReference type="KEGG" id="pfy:PFICI_03217"/>
<dbReference type="GeneID" id="19268230"/>
<reference evidence="4" key="1">
    <citation type="journal article" date="2015" name="BMC Genomics">
        <title>Genomic and transcriptomic analysis of the endophytic fungus Pestalotiopsis fici reveals its lifestyle and high potential for synthesis of natural products.</title>
        <authorList>
            <person name="Wang X."/>
            <person name="Zhang X."/>
            <person name="Liu L."/>
            <person name="Xiang M."/>
            <person name="Wang W."/>
            <person name="Sun X."/>
            <person name="Che Y."/>
            <person name="Guo L."/>
            <person name="Liu G."/>
            <person name="Guo L."/>
            <person name="Wang C."/>
            <person name="Yin W.B."/>
            <person name="Stadler M."/>
            <person name="Zhang X."/>
            <person name="Liu X."/>
        </authorList>
    </citation>
    <scope>NUCLEOTIDE SEQUENCE [LARGE SCALE GENOMIC DNA]</scope>
    <source>
        <strain evidence="4">W106-1 / CGMCC3.15140</strain>
    </source>
</reference>
<dbReference type="InterPro" id="IPR013736">
    <property type="entry name" value="Xaa-Pro_dipept_C"/>
</dbReference>
<dbReference type="EMBL" id="KI912110">
    <property type="protein sequence ID" value="ETS85192.1"/>
    <property type="molecule type" value="Genomic_DNA"/>
</dbReference>
<protein>
    <recommendedName>
        <fullName evidence="2">Xaa-Pro dipeptidyl-peptidase C-terminal domain-containing protein</fullName>
    </recommendedName>
</protein>
<dbReference type="Pfam" id="PF08530">
    <property type="entry name" value="PepX_C"/>
    <property type="match status" value="1"/>
</dbReference>
<dbReference type="InterPro" id="IPR029058">
    <property type="entry name" value="AB_hydrolase_fold"/>
</dbReference>
<dbReference type="InterPro" id="IPR008979">
    <property type="entry name" value="Galactose-bd-like_sf"/>
</dbReference>
<dbReference type="InterPro" id="IPR005674">
    <property type="entry name" value="CocE/Ser_esterase"/>
</dbReference>
<dbReference type="InterPro" id="IPR000383">
    <property type="entry name" value="Xaa-Pro-like_dom"/>
</dbReference>
<evidence type="ECO:0000256" key="1">
    <source>
        <dbReference type="ARBA" id="ARBA00022801"/>
    </source>
</evidence>
<evidence type="ECO:0000313" key="4">
    <source>
        <dbReference type="Proteomes" id="UP000030651"/>
    </source>
</evidence>
<gene>
    <name evidence="3" type="ORF">PFICI_03217</name>
</gene>
<proteinExistence type="predicted"/>
<dbReference type="Pfam" id="PF02129">
    <property type="entry name" value="Peptidase_S15"/>
    <property type="match status" value="1"/>
</dbReference>
<dbReference type="InParanoid" id="W3XIC0"/>
<dbReference type="Gene3D" id="3.40.50.1820">
    <property type="entry name" value="alpha/beta hydrolase"/>
    <property type="match status" value="1"/>
</dbReference>
<dbReference type="PANTHER" id="PTHR43056:SF10">
    <property type="entry name" value="COCE_NOND FAMILY, PUTATIVE (AFU_ORTHOLOGUE AFUA_7G00600)-RELATED"/>
    <property type="match status" value="1"/>
</dbReference>
<keyword evidence="4" id="KW-1185">Reference proteome</keyword>
<accession>W3XIC0</accession>
<dbReference type="OMA" id="YAAWETP"/>
<dbReference type="PANTHER" id="PTHR43056">
    <property type="entry name" value="PEPTIDASE S9 PROLYL OLIGOPEPTIDASE"/>
    <property type="match status" value="1"/>
</dbReference>
<dbReference type="NCBIfam" id="TIGR00976">
    <property type="entry name" value="CocE_NonD"/>
    <property type="match status" value="1"/>
</dbReference>
<dbReference type="AlphaFoldDB" id="W3XIC0"/>
<name>W3XIC0_PESFW</name>
<evidence type="ECO:0000259" key="2">
    <source>
        <dbReference type="SMART" id="SM00939"/>
    </source>
</evidence>
<dbReference type="SMART" id="SM00939">
    <property type="entry name" value="PepX_C"/>
    <property type="match status" value="1"/>
</dbReference>
<organism evidence="3 4">
    <name type="scientific">Pestalotiopsis fici (strain W106-1 / CGMCC3.15140)</name>
    <dbReference type="NCBI Taxonomy" id="1229662"/>
    <lineage>
        <taxon>Eukaryota</taxon>
        <taxon>Fungi</taxon>
        <taxon>Dikarya</taxon>
        <taxon>Ascomycota</taxon>
        <taxon>Pezizomycotina</taxon>
        <taxon>Sordariomycetes</taxon>
        <taxon>Xylariomycetidae</taxon>
        <taxon>Amphisphaeriales</taxon>
        <taxon>Sporocadaceae</taxon>
        <taxon>Pestalotiopsis</taxon>
    </lineage>
</organism>
<dbReference type="HOGENOM" id="CLU_015590_2_1_1"/>
<dbReference type="Proteomes" id="UP000030651">
    <property type="component" value="Unassembled WGS sequence"/>
</dbReference>
<dbReference type="Gene3D" id="2.60.120.260">
    <property type="entry name" value="Galactose-binding domain-like"/>
    <property type="match status" value="1"/>
</dbReference>
<evidence type="ECO:0000313" key="3">
    <source>
        <dbReference type="EMBL" id="ETS85192.1"/>
    </source>
</evidence>